<accession>A0A7X5V8S1</accession>
<evidence type="ECO:0000313" key="2">
    <source>
        <dbReference type="EMBL" id="NIK56326.1"/>
    </source>
</evidence>
<dbReference type="Proteomes" id="UP000555407">
    <property type="component" value="Unassembled WGS sequence"/>
</dbReference>
<gene>
    <name evidence="2" type="ORF">BJY22_002043</name>
</gene>
<name>A0A7X5V8S1_9ACTN</name>
<feature type="domain" description="Beta-lactamase-related" evidence="1">
    <location>
        <begin position="6"/>
        <end position="324"/>
    </location>
</feature>
<protein>
    <submittedName>
        <fullName evidence="2">CubicO group peptidase (Beta-lactamase class C family)</fullName>
    </submittedName>
</protein>
<dbReference type="SUPFAM" id="SSF56601">
    <property type="entry name" value="beta-lactamase/transpeptidase-like"/>
    <property type="match status" value="1"/>
</dbReference>
<dbReference type="AlphaFoldDB" id="A0A7X5V8S1"/>
<comment type="caution">
    <text evidence="2">The sequence shown here is derived from an EMBL/GenBank/DDBJ whole genome shotgun (WGS) entry which is preliminary data.</text>
</comment>
<dbReference type="InterPro" id="IPR001466">
    <property type="entry name" value="Beta-lactam-related"/>
</dbReference>
<evidence type="ECO:0000313" key="3">
    <source>
        <dbReference type="Proteomes" id="UP000555407"/>
    </source>
</evidence>
<sequence length="449" mass="47874">MQSWLDGNLAGLIAKHGVPAASVAVLADGQVSTAAAGILNLNTGVEATVDSVFQIGSITKLWTTTLIAQLVAEGKIDLDRPVRDHLPEFKLADETAAAAITTRQLLTHTSGFSGDAFTPTSRGDDAVELFVRDVLPGLAQEVPPGAGFSYNNAGYVVLGRIAEVLVGKPYHELIRERIAVPLELDHVATIPDEALLYRAALGHVAPKPGDPLQAAPVWSLVHAMAPAGSLLAMSARDLITFGRAYLDATLLDRATIDRLWESQVDVPAIGGFAQHWGLGWMIFDAEGGRLYGHDGGTVGQSAFFRLVPDRGVAVALLTNGGSPGALYDDLVGHILRETAGIELPVRPVPPAAPVEISPELVTGRYTGVLTQSTVTAEDGEFWVLDDAVSEEARILIPEPRRTRLVPLDDSRLIAAEPERGTHEVIAFREPVDGRATYLFRGGRLTPRSN</sequence>
<dbReference type="RefSeq" id="WP_167205606.1">
    <property type="nucleotide sequence ID" value="NZ_JAASRO010000001.1"/>
</dbReference>
<dbReference type="Gene3D" id="3.40.710.10">
    <property type="entry name" value="DD-peptidase/beta-lactamase superfamily"/>
    <property type="match status" value="1"/>
</dbReference>
<dbReference type="EMBL" id="JAASRO010000001">
    <property type="protein sequence ID" value="NIK56326.1"/>
    <property type="molecule type" value="Genomic_DNA"/>
</dbReference>
<dbReference type="Pfam" id="PF00144">
    <property type="entry name" value="Beta-lactamase"/>
    <property type="match status" value="1"/>
</dbReference>
<proteinExistence type="predicted"/>
<keyword evidence="3" id="KW-1185">Reference proteome</keyword>
<dbReference type="InterPro" id="IPR012338">
    <property type="entry name" value="Beta-lactam/transpept-like"/>
</dbReference>
<reference evidence="2 3" key="1">
    <citation type="submission" date="2020-03" db="EMBL/GenBank/DDBJ databases">
        <title>Sequencing the genomes of 1000 actinobacteria strains.</title>
        <authorList>
            <person name="Klenk H.-P."/>
        </authorList>
    </citation>
    <scope>NUCLEOTIDE SEQUENCE [LARGE SCALE GENOMIC DNA]</scope>
    <source>
        <strain evidence="2 3">DSM 45490</strain>
    </source>
</reference>
<dbReference type="PANTHER" id="PTHR46825">
    <property type="entry name" value="D-ALANYL-D-ALANINE-CARBOXYPEPTIDASE/ENDOPEPTIDASE AMPH"/>
    <property type="match status" value="1"/>
</dbReference>
<dbReference type="PANTHER" id="PTHR46825:SF9">
    <property type="entry name" value="BETA-LACTAMASE-RELATED DOMAIN-CONTAINING PROTEIN"/>
    <property type="match status" value="1"/>
</dbReference>
<dbReference type="InterPro" id="IPR050491">
    <property type="entry name" value="AmpC-like"/>
</dbReference>
<organism evidence="2 3">
    <name type="scientific">Kribbella shirazensis</name>
    <dbReference type="NCBI Taxonomy" id="1105143"/>
    <lineage>
        <taxon>Bacteria</taxon>
        <taxon>Bacillati</taxon>
        <taxon>Actinomycetota</taxon>
        <taxon>Actinomycetes</taxon>
        <taxon>Propionibacteriales</taxon>
        <taxon>Kribbellaceae</taxon>
        <taxon>Kribbella</taxon>
    </lineage>
</organism>
<evidence type="ECO:0000259" key="1">
    <source>
        <dbReference type="Pfam" id="PF00144"/>
    </source>
</evidence>